<gene>
    <name evidence="4" type="ORF">ACFPWV_03675</name>
</gene>
<name>A0ABW0DMN2_9ACTN</name>
<evidence type="ECO:0000313" key="4">
    <source>
        <dbReference type="EMBL" id="MFC5239024.1"/>
    </source>
</evidence>
<keyword evidence="1" id="KW-0560">Oxidoreductase</keyword>
<dbReference type="SUPFAM" id="SSF47203">
    <property type="entry name" value="Acyl-CoA dehydrogenase C-terminal domain-like"/>
    <property type="match status" value="1"/>
</dbReference>
<protein>
    <submittedName>
        <fullName evidence="4">Acyl-CoA dehydrogenase family protein</fullName>
    </submittedName>
</protein>
<proteinExistence type="predicted"/>
<dbReference type="PANTHER" id="PTHR43884">
    <property type="entry name" value="ACYL-COA DEHYDROGENASE"/>
    <property type="match status" value="1"/>
</dbReference>
<dbReference type="Gene3D" id="1.20.140.10">
    <property type="entry name" value="Butyryl-CoA Dehydrogenase, subunit A, domain 3"/>
    <property type="match status" value="1"/>
</dbReference>
<dbReference type="PANTHER" id="PTHR43884:SF12">
    <property type="entry name" value="ISOVALERYL-COA DEHYDROGENASE, MITOCHONDRIAL-RELATED"/>
    <property type="match status" value="1"/>
</dbReference>
<dbReference type="InterPro" id="IPR013107">
    <property type="entry name" value="Acyl-CoA_DH_C"/>
</dbReference>
<dbReference type="Pfam" id="PF08028">
    <property type="entry name" value="Acyl-CoA_dh_2"/>
    <property type="match status" value="1"/>
</dbReference>
<dbReference type="InterPro" id="IPR046373">
    <property type="entry name" value="Acyl-CoA_Oxase/DH_mid-dom_sf"/>
</dbReference>
<feature type="domain" description="Acyl-CoA dehydrogenase C-terminal" evidence="3">
    <location>
        <begin position="242"/>
        <end position="372"/>
    </location>
</feature>
<dbReference type="Proteomes" id="UP001596035">
    <property type="component" value="Unassembled WGS sequence"/>
</dbReference>
<dbReference type="Pfam" id="PF02771">
    <property type="entry name" value="Acyl-CoA_dh_N"/>
    <property type="match status" value="1"/>
</dbReference>
<dbReference type="PIRSF" id="PIRSF016578">
    <property type="entry name" value="HsaA"/>
    <property type="match status" value="1"/>
</dbReference>
<dbReference type="RefSeq" id="WP_344561206.1">
    <property type="nucleotide sequence ID" value="NZ_BAAATG010000021.1"/>
</dbReference>
<dbReference type="SUPFAM" id="SSF56645">
    <property type="entry name" value="Acyl-CoA dehydrogenase NM domain-like"/>
    <property type="match status" value="1"/>
</dbReference>
<dbReference type="Gene3D" id="2.40.110.10">
    <property type="entry name" value="Butyryl-CoA Dehydrogenase, subunit A, domain 2"/>
    <property type="match status" value="1"/>
</dbReference>
<sequence>MLTADIPTRAQLVRRAAEVAPLLRENAPKAEDAGRLQDETIEALAGAGVFRLRVPKRYGGYEADTRTLVDVATELARGDGAAAWTASVYWIPTFMTCLFPDSVQDEVFATPDVRVCGTLSPSARATPVEGGIVVNGRWSFVSGAPHAHWQEVIAAQEMAHGQHLPLMALVPMDQLEIVDDWDTSGLRGTGSVSTVAKDVFIPQERVLPLPAVLTGQYASQLNADSPVYRAPLLPVAAASSVGTAVGLARAAQDVFFERLPDRTLTYTWYAKQAEAPLTHLQASEAVLKADQAEFHAHRLADLVDSKGLSGEEWTVLERARARADMGAAVRLAKEAVDIFASASGGSSVYRDVPIQRITRDIQAMSLHALMNPNTNAELYGRVLCGQQPNTLYI</sequence>
<reference evidence="5" key="1">
    <citation type="journal article" date="2019" name="Int. J. Syst. Evol. Microbiol.">
        <title>The Global Catalogue of Microorganisms (GCM) 10K type strain sequencing project: providing services to taxonomists for standard genome sequencing and annotation.</title>
        <authorList>
            <consortium name="The Broad Institute Genomics Platform"/>
            <consortium name="The Broad Institute Genome Sequencing Center for Infectious Disease"/>
            <person name="Wu L."/>
            <person name="Ma J."/>
        </authorList>
    </citation>
    <scope>NUCLEOTIDE SEQUENCE [LARGE SCALE GENOMIC DNA]</scope>
    <source>
        <strain evidence="5">CGMCC 4.7131</strain>
    </source>
</reference>
<organism evidence="4 5">
    <name type="scientific">Streptomyces atrovirens</name>
    <dbReference type="NCBI Taxonomy" id="285556"/>
    <lineage>
        <taxon>Bacteria</taxon>
        <taxon>Bacillati</taxon>
        <taxon>Actinomycetota</taxon>
        <taxon>Actinomycetes</taxon>
        <taxon>Kitasatosporales</taxon>
        <taxon>Streptomycetaceae</taxon>
        <taxon>Streptomyces</taxon>
    </lineage>
</organism>
<dbReference type="InterPro" id="IPR036250">
    <property type="entry name" value="AcylCo_DH-like_C"/>
</dbReference>
<feature type="domain" description="Acyl-CoA dehydrogenase/oxidase N-terminal" evidence="2">
    <location>
        <begin position="24"/>
        <end position="88"/>
    </location>
</feature>
<comment type="caution">
    <text evidence="4">The sequence shown here is derived from an EMBL/GenBank/DDBJ whole genome shotgun (WGS) entry which is preliminary data.</text>
</comment>
<evidence type="ECO:0000259" key="2">
    <source>
        <dbReference type="Pfam" id="PF02771"/>
    </source>
</evidence>
<evidence type="ECO:0000256" key="1">
    <source>
        <dbReference type="ARBA" id="ARBA00023002"/>
    </source>
</evidence>
<dbReference type="Gene3D" id="1.10.540.10">
    <property type="entry name" value="Acyl-CoA dehydrogenase/oxidase, N-terminal domain"/>
    <property type="match status" value="1"/>
</dbReference>
<dbReference type="InterPro" id="IPR009100">
    <property type="entry name" value="AcylCoA_DH/oxidase_NM_dom_sf"/>
</dbReference>
<keyword evidence="5" id="KW-1185">Reference proteome</keyword>
<accession>A0ABW0DMN2</accession>
<dbReference type="InterPro" id="IPR013786">
    <property type="entry name" value="AcylCoA_DH/ox_N"/>
</dbReference>
<evidence type="ECO:0000313" key="5">
    <source>
        <dbReference type="Proteomes" id="UP001596035"/>
    </source>
</evidence>
<dbReference type="InterPro" id="IPR037069">
    <property type="entry name" value="AcylCoA_DH/ox_N_sf"/>
</dbReference>
<dbReference type="EMBL" id="JBHSKN010000004">
    <property type="protein sequence ID" value="MFC5239024.1"/>
    <property type="molecule type" value="Genomic_DNA"/>
</dbReference>
<evidence type="ECO:0000259" key="3">
    <source>
        <dbReference type="Pfam" id="PF08028"/>
    </source>
</evidence>